<dbReference type="OMA" id="LFITWNK"/>
<gene>
    <name evidence="2" type="ORF">LELG_01242</name>
</gene>
<dbReference type="SUPFAM" id="SSF143447">
    <property type="entry name" value="AMMECR1-like"/>
    <property type="match status" value="1"/>
</dbReference>
<dbReference type="PANTHER" id="PTHR13016">
    <property type="entry name" value="AMMECR1 HOMOLOG"/>
    <property type="match status" value="1"/>
</dbReference>
<dbReference type="InterPro" id="IPR002733">
    <property type="entry name" value="AMMECR1_domain"/>
</dbReference>
<evidence type="ECO:0000313" key="2">
    <source>
        <dbReference type="EMBL" id="EDK43064.1"/>
    </source>
</evidence>
<dbReference type="PROSITE" id="PS51112">
    <property type="entry name" value="AMMECR1"/>
    <property type="match status" value="1"/>
</dbReference>
<dbReference type="Proteomes" id="UP000001996">
    <property type="component" value="Unassembled WGS sequence"/>
</dbReference>
<dbReference type="AlphaFoldDB" id="A5DV56"/>
<dbReference type="KEGG" id="lel:PVL30_001211"/>
<organism evidence="2 3">
    <name type="scientific">Lodderomyces elongisporus (strain ATCC 11503 / CBS 2605 / JCM 1781 / NBRC 1676 / NRRL YB-4239)</name>
    <name type="common">Yeast</name>
    <name type="synonym">Saccharomyces elongisporus</name>
    <dbReference type="NCBI Taxonomy" id="379508"/>
    <lineage>
        <taxon>Eukaryota</taxon>
        <taxon>Fungi</taxon>
        <taxon>Dikarya</taxon>
        <taxon>Ascomycota</taxon>
        <taxon>Saccharomycotina</taxon>
        <taxon>Pichiomycetes</taxon>
        <taxon>Debaryomycetaceae</taxon>
        <taxon>Candida/Lodderomyces clade</taxon>
        <taxon>Lodderomyces</taxon>
    </lineage>
</organism>
<dbReference type="VEuPathDB" id="FungiDB:LELG_01242"/>
<dbReference type="InParanoid" id="A5DV56"/>
<name>A5DV56_LODEL</name>
<evidence type="ECO:0000313" key="3">
    <source>
        <dbReference type="Proteomes" id="UP000001996"/>
    </source>
</evidence>
<proteinExistence type="predicted"/>
<dbReference type="OrthoDB" id="24630at2759"/>
<dbReference type="Gene3D" id="3.30.700.20">
    <property type="entry name" value="Hypothetical protein ph0010, domain 1"/>
    <property type="match status" value="1"/>
</dbReference>
<dbReference type="PANTHER" id="PTHR13016:SF0">
    <property type="entry name" value="AMME SYNDROME CANDIDATE GENE 1 PROTEIN"/>
    <property type="match status" value="1"/>
</dbReference>
<dbReference type="GeneID" id="5235820"/>
<keyword evidence="3" id="KW-1185">Reference proteome</keyword>
<feature type="domain" description="AMMECR1" evidence="1">
    <location>
        <begin position="1"/>
        <end position="204"/>
    </location>
</feature>
<reference evidence="2 3" key="1">
    <citation type="journal article" date="2009" name="Nature">
        <title>Evolution of pathogenicity and sexual reproduction in eight Candida genomes.</title>
        <authorList>
            <person name="Butler G."/>
            <person name="Rasmussen M.D."/>
            <person name="Lin M.F."/>
            <person name="Santos M.A."/>
            <person name="Sakthikumar S."/>
            <person name="Munro C.A."/>
            <person name="Rheinbay E."/>
            <person name="Grabherr M."/>
            <person name="Forche A."/>
            <person name="Reedy J.L."/>
            <person name="Agrafioti I."/>
            <person name="Arnaud M.B."/>
            <person name="Bates S."/>
            <person name="Brown A.J."/>
            <person name="Brunke S."/>
            <person name="Costanzo M.C."/>
            <person name="Fitzpatrick D.A."/>
            <person name="de Groot P.W."/>
            <person name="Harris D."/>
            <person name="Hoyer L.L."/>
            <person name="Hube B."/>
            <person name="Klis F.M."/>
            <person name="Kodira C."/>
            <person name="Lennard N."/>
            <person name="Logue M.E."/>
            <person name="Martin R."/>
            <person name="Neiman A.M."/>
            <person name="Nikolaou E."/>
            <person name="Quail M.A."/>
            <person name="Quinn J."/>
            <person name="Santos M.C."/>
            <person name="Schmitzberger F.F."/>
            <person name="Sherlock G."/>
            <person name="Shah P."/>
            <person name="Silverstein K.A."/>
            <person name="Skrzypek M.S."/>
            <person name="Soll D."/>
            <person name="Staggs R."/>
            <person name="Stansfield I."/>
            <person name="Stumpf M.P."/>
            <person name="Sudbery P.E."/>
            <person name="Srikantha T."/>
            <person name="Zeng Q."/>
            <person name="Berman J."/>
            <person name="Berriman M."/>
            <person name="Heitman J."/>
            <person name="Gow N.A."/>
            <person name="Lorenz M.C."/>
            <person name="Birren B.W."/>
            <person name="Kellis M."/>
            <person name="Cuomo C.A."/>
        </authorList>
    </citation>
    <scope>NUCLEOTIDE SEQUENCE [LARGE SCALE GENOMIC DNA]</scope>
    <source>
        <strain evidence="3">ATCC 11503 / BCRC 21390 / CBS 2605 / JCM 1781 / NBRC 1676 / NRRL YB-4239</strain>
    </source>
</reference>
<dbReference type="InterPro" id="IPR027485">
    <property type="entry name" value="AMMECR1_N"/>
</dbReference>
<dbReference type="eggNOG" id="KOG3274">
    <property type="taxonomic scope" value="Eukaryota"/>
</dbReference>
<dbReference type="NCBIfam" id="TIGR00296">
    <property type="entry name" value="TIGR00296 family protein"/>
    <property type="match status" value="1"/>
</dbReference>
<accession>A5DV56</accession>
<dbReference type="HOGENOM" id="CLU_052828_3_0_1"/>
<protein>
    <recommendedName>
        <fullName evidence="1">AMMECR1 domain-containing protein</fullName>
    </recommendedName>
</protein>
<dbReference type="InterPro" id="IPR023473">
    <property type="entry name" value="AMMECR1"/>
</dbReference>
<evidence type="ECO:0000259" key="1">
    <source>
        <dbReference type="PROSITE" id="PS51112"/>
    </source>
</evidence>
<dbReference type="STRING" id="379508.A5DV56"/>
<dbReference type="Pfam" id="PF01871">
    <property type="entry name" value="AMMECR1"/>
    <property type="match status" value="1"/>
</dbReference>
<dbReference type="FunCoup" id="A5DV56">
    <property type="interactions" value="1035"/>
</dbReference>
<dbReference type="InterPro" id="IPR036071">
    <property type="entry name" value="AMMECR1_dom_sf"/>
</dbReference>
<sequence>MSKALCCYAFETLVNKLKIDTNKVLLTAYFDDLKQDPSTLPSSAPLFITWNKHSSLRGCIGTFQSLPIESGVSKFSLSAALQDPRFPPITLKEVKDLEVSVTLLDKFVSIDNAEDWTIGLNGLKISLDIEHQHFLGTFLPSVAEDEEWDKLTTLYYLLKKADYPVAKSKVTDFYSKGLKEGWLKLTRYDGLKAHLDYDEFVQIRNEIVES</sequence>
<dbReference type="EMBL" id="CH981524">
    <property type="protein sequence ID" value="EDK43064.1"/>
    <property type="molecule type" value="Genomic_DNA"/>
</dbReference>